<dbReference type="PANTHER" id="PTHR45138:SF9">
    <property type="entry name" value="DIGUANYLATE CYCLASE DGCM-RELATED"/>
    <property type="match status" value="1"/>
</dbReference>
<dbReference type="Gene3D" id="2.10.70.100">
    <property type="match status" value="1"/>
</dbReference>
<dbReference type="RefSeq" id="WP_138546918.1">
    <property type="nucleotide sequence ID" value="NZ_PNCJ01000061.1"/>
</dbReference>
<dbReference type="PROSITE" id="PS50113">
    <property type="entry name" value="PAC"/>
    <property type="match status" value="1"/>
</dbReference>
<dbReference type="Proteomes" id="UP000306719">
    <property type="component" value="Unassembled WGS sequence"/>
</dbReference>
<dbReference type="InterPro" id="IPR000160">
    <property type="entry name" value="GGDEF_dom"/>
</dbReference>
<comment type="catalytic activity">
    <reaction evidence="3">
        <text>2 GTP = 3',3'-c-di-GMP + 2 diphosphate</text>
        <dbReference type="Rhea" id="RHEA:24898"/>
        <dbReference type="ChEBI" id="CHEBI:33019"/>
        <dbReference type="ChEBI" id="CHEBI:37565"/>
        <dbReference type="ChEBI" id="CHEBI:58805"/>
        <dbReference type="EC" id="2.7.7.65"/>
    </reaction>
</comment>
<dbReference type="InterPro" id="IPR029787">
    <property type="entry name" value="Nucleotide_cyclase"/>
</dbReference>
<dbReference type="EMBL" id="PNCJ01000061">
    <property type="protein sequence ID" value="TMP30624.1"/>
    <property type="molecule type" value="Genomic_DNA"/>
</dbReference>
<gene>
    <name evidence="6" type="ORF">CWB98_23155</name>
</gene>
<reference evidence="6 7" key="1">
    <citation type="submission" date="2018-01" db="EMBL/GenBank/DDBJ databases">
        <authorList>
            <person name="Paulsen S."/>
            <person name="Gram L.K."/>
        </authorList>
    </citation>
    <scope>NUCLEOTIDE SEQUENCE [LARGE SCALE GENOMIC DNA]</scope>
    <source>
        <strain evidence="6 7">S2599</strain>
    </source>
</reference>
<dbReference type="SUPFAM" id="SSF55785">
    <property type="entry name" value="PYP-like sensor domain (PAS domain)"/>
    <property type="match status" value="1"/>
</dbReference>
<accession>A0A5S3WRK7</accession>
<dbReference type="InterPro" id="IPR035965">
    <property type="entry name" value="PAS-like_dom_sf"/>
</dbReference>
<evidence type="ECO:0000256" key="3">
    <source>
        <dbReference type="ARBA" id="ARBA00034247"/>
    </source>
</evidence>
<dbReference type="Gene3D" id="3.30.70.270">
    <property type="match status" value="1"/>
</dbReference>
<organism evidence="6 7">
    <name type="scientific">Pseudoalteromonas rubra</name>
    <dbReference type="NCBI Taxonomy" id="43658"/>
    <lineage>
        <taxon>Bacteria</taxon>
        <taxon>Pseudomonadati</taxon>
        <taxon>Pseudomonadota</taxon>
        <taxon>Gammaproteobacteria</taxon>
        <taxon>Alteromonadales</taxon>
        <taxon>Pseudoalteromonadaceae</taxon>
        <taxon>Pseudoalteromonas</taxon>
    </lineage>
</organism>
<dbReference type="InterPro" id="IPR043128">
    <property type="entry name" value="Rev_trsase/Diguanyl_cyclase"/>
</dbReference>
<dbReference type="SUPFAM" id="SSF55073">
    <property type="entry name" value="Nucleotide cyclase"/>
    <property type="match status" value="1"/>
</dbReference>
<comment type="caution">
    <text evidence="6">The sequence shown here is derived from an EMBL/GenBank/DDBJ whole genome shotgun (WGS) entry which is preliminary data.</text>
</comment>
<comment type="cofactor">
    <cofactor evidence="1">
        <name>Mg(2+)</name>
        <dbReference type="ChEBI" id="CHEBI:18420"/>
    </cofactor>
</comment>
<evidence type="ECO:0000313" key="7">
    <source>
        <dbReference type="Proteomes" id="UP000306719"/>
    </source>
</evidence>
<evidence type="ECO:0000259" key="4">
    <source>
        <dbReference type="PROSITE" id="PS50113"/>
    </source>
</evidence>
<dbReference type="NCBIfam" id="TIGR00254">
    <property type="entry name" value="GGDEF"/>
    <property type="match status" value="1"/>
</dbReference>
<evidence type="ECO:0000259" key="5">
    <source>
        <dbReference type="PROSITE" id="PS50887"/>
    </source>
</evidence>
<dbReference type="PANTHER" id="PTHR45138">
    <property type="entry name" value="REGULATORY COMPONENTS OF SENSORY TRANSDUCTION SYSTEM"/>
    <property type="match status" value="1"/>
</dbReference>
<dbReference type="Pfam" id="PF00990">
    <property type="entry name" value="GGDEF"/>
    <property type="match status" value="1"/>
</dbReference>
<protein>
    <recommendedName>
        <fullName evidence="2">diguanylate cyclase</fullName>
        <ecNumber evidence="2">2.7.7.65</ecNumber>
    </recommendedName>
</protein>
<evidence type="ECO:0000256" key="2">
    <source>
        <dbReference type="ARBA" id="ARBA00012528"/>
    </source>
</evidence>
<feature type="domain" description="GGDEF" evidence="5">
    <location>
        <begin position="201"/>
        <end position="329"/>
    </location>
</feature>
<feature type="domain" description="PAC" evidence="4">
    <location>
        <begin position="117"/>
        <end position="169"/>
    </location>
</feature>
<dbReference type="FunFam" id="3.30.70.270:FF:000001">
    <property type="entry name" value="Diguanylate cyclase domain protein"/>
    <property type="match status" value="1"/>
</dbReference>
<dbReference type="GO" id="GO:0052621">
    <property type="term" value="F:diguanylate cyclase activity"/>
    <property type="evidence" value="ECO:0007669"/>
    <property type="project" value="UniProtKB-EC"/>
</dbReference>
<reference evidence="7" key="2">
    <citation type="submission" date="2019-06" db="EMBL/GenBank/DDBJ databases">
        <title>Co-occurence of chitin degradation, pigmentation and bioactivity in marine Pseudoalteromonas.</title>
        <authorList>
            <person name="Sonnenschein E.C."/>
            <person name="Bech P.K."/>
        </authorList>
    </citation>
    <scope>NUCLEOTIDE SEQUENCE [LARGE SCALE GENOMIC DNA]</scope>
    <source>
        <strain evidence="7">S2599</strain>
    </source>
</reference>
<dbReference type="OrthoDB" id="9812260at2"/>
<name>A0A5S3WRK7_9GAMM</name>
<dbReference type="EC" id="2.7.7.65" evidence="2"/>
<dbReference type="Gene3D" id="3.30.450.20">
    <property type="entry name" value="PAS domain"/>
    <property type="match status" value="1"/>
</dbReference>
<evidence type="ECO:0000313" key="6">
    <source>
        <dbReference type="EMBL" id="TMP30624.1"/>
    </source>
</evidence>
<dbReference type="InterPro" id="IPR000700">
    <property type="entry name" value="PAS-assoc_C"/>
</dbReference>
<proteinExistence type="predicted"/>
<dbReference type="InterPro" id="IPR050469">
    <property type="entry name" value="Diguanylate_Cyclase"/>
</dbReference>
<dbReference type="SMART" id="SM00267">
    <property type="entry name" value="GGDEF"/>
    <property type="match status" value="1"/>
</dbReference>
<dbReference type="CDD" id="cd01949">
    <property type="entry name" value="GGDEF"/>
    <property type="match status" value="1"/>
</dbReference>
<dbReference type="PROSITE" id="PS50887">
    <property type="entry name" value="GGDEF"/>
    <property type="match status" value="1"/>
</dbReference>
<dbReference type="AlphaFoldDB" id="A0A5S3WRK7"/>
<sequence>MSSVPPPTSDDENLITRLEDEILALELENNRLQQILRDSEYDRKALADIQKLANVGTWRLNHLTYDVELSEKLTAMLDIPDGKSSMQWSEFITALDPNDELKLKQSLRDVFRGGNAINFEHTVTRSDGSLIYVRHHCETHLNGVGQPLDSIGLVQDITQDKERAAQLEVLSNKDDLTCLYNRRKMNQALTEESIICMDNGLPLSSILLDLDNFKQVNDRFGHHIGDEVLVRVSEAIQNSLRLSDIASRWGGEEFLILCPNTALGDAEFVAERIRQAIEHIQLSCDHTITASFGVGSLRCIQDLPEMLKRIDMALYQAKKAGRNCVRAIC</sequence>
<evidence type="ECO:0000256" key="1">
    <source>
        <dbReference type="ARBA" id="ARBA00001946"/>
    </source>
</evidence>